<evidence type="ECO:0000256" key="2">
    <source>
        <dbReference type="ARBA" id="ARBA00022670"/>
    </source>
</evidence>
<evidence type="ECO:0000313" key="5">
    <source>
        <dbReference type="EMBL" id="MBM0104981.1"/>
    </source>
</evidence>
<dbReference type="PANTHER" id="PTHR30302:SF1">
    <property type="entry name" value="HYDROGENASE 2 MATURATION PROTEASE"/>
    <property type="match status" value="1"/>
</dbReference>
<dbReference type="InterPro" id="IPR000671">
    <property type="entry name" value="Peptidase_A31"/>
</dbReference>
<dbReference type="SUPFAM" id="SSF53163">
    <property type="entry name" value="HybD-like"/>
    <property type="match status" value="1"/>
</dbReference>
<accession>A0ABS1WVH7</accession>
<evidence type="ECO:0000313" key="6">
    <source>
        <dbReference type="Proteomes" id="UP000661077"/>
    </source>
</evidence>
<evidence type="ECO:0000256" key="3">
    <source>
        <dbReference type="ARBA" id="ARBA00022750"/>
    </source>
</evidence>
<keyword evidence="4" id="KW-0378">Hydrolase</keyword>
<dbReference type="EMBL" id="JAEVLS010000002">
    <property type="protein sequence ID" value="MBM0104981.1"/>
    <property type="molecule type" value="Genomic_DNA"/>
</dbReference>
<comment type="caution">
    <text evidence="5">The sequence shown here is derived from an EMBL/GenBank/DDBJ whole genome shotgun (WGS) entry which is preliminary data.</text>
</comment>
<organism evidence="5 6">
    <name type="scientific">Steroidobacter gossypii</name>
    <dbReference type="NCBI Taxonomy" id="2805490"/>
    <lineage>
        <taxon>Bacteria</taxon>
        <taxon>Pseudomonadati</taxon>
        <taxon>Pseudomonadota</taxon>
        <taxon>Gammaproteobacteria</taxon>
        <taxon>Steroidobacterales</taxon>
        <taxon>Steroidobacteraceae</taxon>
        <taxon>Steroidobacter</taxon>
    </lineage>
</organism>
<keyword evidence="6" id="KW-1185">Reference proteome</keyword>
<dbReference type="NCBIfam" id="TIGR00072">
    <property type="entry name" value="hydrog_prot"/>
    <property type="match status" value="1"/>
</dbReference>
<dbReference type="PANTHER" id="PTHR30302">
    <property type="entry name" value="HYDROGENASE 1 MATURATION PROTEASE"/>
    <property type="match status" value="1"/>
</dbReference>
<proteinExistence type="inferred from homology"/>
<dbReference type="GO" id="GO:0006508">
    <property type="term" value="P:proteolysis"/>
    <property type="evidence" value="ECO:0007669"/>
    <property type="project" value="UniProtKB-KW"/>
</dbReference>
<evidence type="ECO:0000256" key="4">
    <source>
        <dbReference type="ARBA" id="ARBA00022801"/>
    </source>
</evidence>
<dbReference type="PRINTS" id="PR00446">
    <property type="entry name" value="HYDRGNUPTAKE"/>
</dbReference>
<gene>
    <name evidence="5" type="ORF">JM946_09480</name>
</gene>
<protein>
    <submittedName>
        <fullName evidence="5">Hydrogenase maturation protease</fullName>
    </submittedName>
</protein>
<dbReference type="RefSeq" id="WP_203167049.1">
    <property type="nucleotide sequence ID" value="NZ_JAEVLS010000002.1"/>
</dbReference>
<sequence length="164" mass="17560">MIAIIGCGNPTRGDDGIGPEVIRSLAKRDCAAYAGVRLLDAGTDGMSVMFAARGCRTLVLIDACRTGAEPGAVFEVPGAELTQQYQPSMNLHDFRWEHALFAGQKIYGEQFPADVTVFLVEAATLDFGVELSPHAQRGAAIVADRIAALVRSRCFPEQHVTSPI</sequence>
<keyword evidence="3" id="KW-0064">Aspartyl protease</keyword>
<reference evidence="5 6" key="1">
    <citation type="journal article" date="2021" name="Int. J. Syst. Evol. Microbiol.">
        <title>Steroidobacter gossypii sp. nov., isolated from soil of cotton cropping field.</title>
        <authorList>
            <person name="Huang R."/>
            <person name="Yang S."/>
            <person name="Zhen C."/>
            <person name="Liu W."/>
        </authorList>
    </citation>
    <scope>NUCLEOTIDE SEQUENCE [LARGE SCALE GENOMIC DNA]</scope>
    <source>
        <strain evidence="5 6">S1-65</strain>
    </source>
</reference>
<dbReference type="Pfam" id="PF01750">
    <property type="entry name" value="HycI"/>
    <property type="match status" value="1"/>
</dbReference>
<name>A0ABS1WVH7_9GAMM</name>
<dbReference type="GO" id="GO:0008233">
    <property type="term" value="F:peptidase activity"/>
    <property type="evidence" value="ECO:0007669"/>
    <property type="project" value="UniProtKB-KW"/>
</dbReference>
<dbReference type="Proteomes" id="UP000661077">
    <property type="component" value="Unassembled WGS sequence"/>
</dbReference>
<evidence type="ECO:0000256" key="1">
    <source>
        <dbReference type="ARBA" id="ARBA00006814"/>
    </source>
</evidence>
<dbReference type="InterPro" id="IPR023430">
    <property type="entry name" value="Pept_HybD-like_dom_sf"/>
</dbReference>
<dbReference type="Gene3D" id="3.40.50.1450">
    <property type="entry name" value="HybD-like"/>
    <property type="match status" value="1"/>
</dbReference>
<keyword evidence="2 5" id="KW-0645">Protease</keyword>
<comment type="similarity">
    <text evidence="1">Belongs to the peptidase A31 family.</text>
</comment>